<evidence type="ECO:0000313" key="2">
    <source>
        <dbReference type="Proteomes" id="UP000306985"/>
    </source>
</evidence>
<protein>
    <submittedName>
        <fullName evidence="1">DUF4331 domain-containing protein</fullName>
    </submittedName>
</protein>
<dbReference type="EMBL" id="SZZH01000007">
    <property type="protein sequence ID" value="TKV56430.1"/>
    <property type="molecule type" value="Genomic_DNA"/>
</dbReference>
<dbReference type="OrthoDB" id="9791748at2"/>
<organism evidence="1 2">
    <name type="scientific">Nakamurella flava</name>
    <dbReference type="NCBI Taxonomy" id="2576308"/>
    <lineage>
        <taxon>Bacteria</taxon>
        <taxon>Bacillati</taxon>
        <taxon>Actinomycetota</taxon>
        <taxon>Actinomycetes</taxon>
        <taxon>Nakamurellales</taxon>
        <taxon>Nakamurellaceae</taxon>
        <taxon>Nakamurella</taxon>
    </lineage>
</organism>
<proteinExistence type="predicted"/>
<dbReference type="AlphaFoldDB" id="A0A4U6Q964"/>
<accession>A0A4U6Q964</accession>
<name>A0A4U6Q964_9ACTN</name>
<reference evidence="1 2" key="1">
    <citation type="submission" date="2019-05" db="EMBL/GenBank/DDBJ databases">
        <title>Nakamurella sp. N5BH11, whole genome shotgun sequence.</title>
        <authorList>
            <person name="Tuo L."/>
        </authorList>
    </citation>
    <scope>NUCLEOTIDE SEQUENCE [LARGE SCALE GENOMIC DNA]</scope>
    <source>
        <strain evidence="1 2">N5BH11</strain>
    </source>
</reference>
<dbReference type="RefSeq" id="WP_137451699.1">
    <property type="nucleotide sequence ID" value="NZ_SZZH01000007.1"/>
</dbReference>
<gene>
    <name evidence="1" type="ORF">FDO65_21000</name>
</gene>
<sequence length="370" mass="39369">MSHHNSGPRAHALPAGDITDMYVFPAPDHPGRLVLVLDVVPFADPQGTFAPELIYRFRARPVTADPDAPARFVAAGPDSEVVVDCTFAAPQGAEQAGTCTVSSGPSVTFTVGDEAGGASDQLRVFAGPRWDPFFDDAMALVTTLTTGKMAFTPSGTILGDGKNVLSIVVQIDTALLGDVTLVGVVGETLIGGAIPVRWERFGRPEFANAILGPKNHDPVNRDLEIRDLFNAEDVFALGPDYVSAYRARVNANLAFWDGLDGRTDWPPAADGTHPLTELLLTDLQVVDVTRPYAEDSFLEIERAAVEGRAHKTCGGRSPNDACMPTLYTFLISADSGPRIVDGVDSATRPATRSFPYLVSPNPTPPAHAAH</sequence>
<dbReference type="InterPro" id="IPR025566">
    <property type="entry name" value="DUF4331"/>
</dbReference>
<dbReference type="Pfam" id="PF14224">
    <property type="entry name" value="DUF4331"/>
    <property type="match status" value="2"/>
</dbReference>
<keyword evidence="2" id="KW-1185">Reference proteome</keyword>
<evidence type="ECO:0000313" key="1">
    <source>
        <dbReference type="EMBL" id="TKV56430.1"/>
    </source>
</evidence>
<dbReference type="Proteomes" id="UP000306985">
    <property type="component" value="Unassembled WGS sequence"/>
</dbReference>
<comment type="caution">
    <text evidence="1">The sequence shown here is derived from an EMBL/GenBank/DDBJ whole genome shotgun (WGS) entry which is preliminary data.</text>
</comment>